<dbReference type="Pfam" id="PF00672">
    <property type="entry name" value="HAMP"/>
    <property type="match status" value="1"/>
</dbReference>
<dbReference type="InterPro" id="IPR050398">
    <property type="entry name" value="HssS/ArlS-like"/>
</dbReference>
<dbReference type="InterPro" id="IPR005467">
    <property type="entry name" value="His_kinase_dom"/>
</dbReference>
<dbReference type="Gene3D" id="3.30.565.10">
    <property type="entry name" value="Histidine kinase-like ATPase, C-terminal domain"/>
    <property type="match status" value="1"/>
</dbReference>
<evidence type="ECO:0000259" key="16">
    <source>
        <dbReference type="PROSITE" id="PS50885"/>
    </source>
</evidence>
<protein>
    <recommendedName>
        <fullName evidence="3">histidine kinase</fullName>
        <ecNumber evidence="3">2.7.13.3</ecNumber>
    </recommendedName>
</protein>
<dbReference type="SMART" id="SM00388">
    <property type="entry name" value="HisKA"/>
    <property type="match status" value="1"/>
</dbReference>
<keyword evidence="7 14" id="KW-0812">Transmembrane</keyword>
<evidence type="ECO:0000256" key="5">
    <source>
        <dbReference type="ARBA" id="ARBA00022553"/>
    </source>
</evidence>
<dbReference type="Gene3D" id="6.10.340.10">
    <property type="match status" value="1"/>
</dbReference>
<evidence type="ECO:0000256" key="13">
    <source>
        <dbReference type="ARBA" id="ARBA00023136"/>
    </source>
</evidence>
<dbReference type="EC" id="2.7.13.3" evidence="3"/>
<dbReference type="InterPro" id="IPR036097">
    <property type="entry name" value="HisK_dim/P_sf"/>
</dbReference>
<proteinExistence type="predicted"/>
<reference evidence="18" key="1">
    <citation type="journal article" date="2019" name="Int. J. Syst. Evol. Microbiol.">
        <title>The Global Catalogue of Microorganisms (GCM) 10K type strain sequencing project: providing services to taxonomists for standard genome sequencing and annotation.</title>
        <authorList>
            <consortium name="The Broad Institute Genomics Platform"/>
            <consortium name="The Broad Institute Genome Sequencing Center for Infectious Disease"/>
            <person name="Wu L."/>
            <person name="Ma J."/>
        </authorList>
    </citation>
    <scope>NUCLEOTIDE SEQUENCE [LARGE SCALE GENOMIC DNA]</scope>
    <source>
        <strain evidence="18">KACC 14058</strain>
    </source>
</reference>
<name>A0ABV8VX20_9BACI</name>
<comment type="subcellular location">
    <subcellularLocation>
        <location evidence="2">Cell membrane</location>
        <topology evidence="2">Multi-pass membrane protein</topology>
    </subcellularLocation>
</comment>
<dbReference type="Gene3D" id="1.10.287.130">
    <property type="match status" value="1"/>
</dbReference>
<dbReference type="PANTHER" id="PTHR45528">
    <property type="entry name" value="SENSOR HISTIDINE KINASE CPXA"/>
    <property type="match status" value="1"/>
</dbReference>
<feature type="transmembrane region" description="Helical" evidence="14">
    <location>
        <begin position="21"/>
        <end position="39"/>
    </location>
</feature>
<dbReference type="SUPFAM" id="SSF47384">
    <property type="entry name" value="Homodimeric domain of signal transducing histidine kinase"/>
    <property type="match status" value="1"/>
</dbReference>
<keyword evidence="5" id="KW-0597">Phosphoprotein</keyword>
<evidence type="ECO:0000256" key="1">
    <source>
        <dbReference type="ARBA" id="ARBA00000085"/>
    </source>
</evidence>
<evidence type="ECO:0000256" key="11">
    <source>
        <dbReference type="ARBA" id="ARBA00022989"/>
    </source>
</evidence>
<dbReference type="RefSeq" id="WP_390200576.1">
    <property type="nucleotide sequence ID" value="NZ_JBHSDV010000006.1"/>
</dbReference>
<keyword evidence="4" id="KW-1003">Cell membrane</keyword>
<evidence type="ECO:0000256" key="3">
    <source>
        <dbReference type="ARBA" id="ARBA00012438"/>
    </source>
</evidence>
<dbReference type="InterPro" id="IPR003661">
    <property type="entry name" value="HisK_dim/P_dom"/>
</dbReference>
<evidence type="ECO:0000256" key="6">
    <source>
        <dbReference type="ARBA" id="ARBA00022679"/>
    </source>
</evidence>
<dbReference type="SMART" id="SM00387">
    <property type="entry name" value="HATPase_c"/>
    <property type="match status" value="1"/>
</dbReference>
<comment type="caution">
    <text evidence="17">The sequence shown here is derived from an EMBL/GenBank/DDBJ whole genome shotgun (WGS) entry which is preliminary data.</text>
</comment>
<accession>A0ABV8VX20</accession>
<evidence type="ECO:0000256" key="12">
    <source>
        <dbReference type="ARBA" id="ARBA00023012"/>
    </source>
</evidence>
<evidence type="ECO:0000256" key="14">
    <source>
        <dbReference type="SAM" id="Phobius"/>
    </source>
</evidence>
<dbReference type="CDD" id="cd06225">
    <property type="entry name" value="HAMP"/>
    <property type="match status" value="1"/>
</dbReference>
<dbReference type="PROSITE" id="PS50109">
    <property type="entry name" value="HIS_KIN"/>
    <property type="match status" value="1"/>
</dbReference>
<dbReference type="Proteomes" id="UP001595880">
    <property type="component" value="Unassembled WGS sequence"/>
</dbReference>
<feature type="transmembrane region" description="Helical" evidence="14">
    <location>
        <begin position="67"/>
        <end position="86"/>
    </location>
</feature>
<dbReference type="InterPro" id="IPR036890">
    <property type="entry name" value="HATPase_C_sf"/>
</dbReference>
<keyword evidence="13 14" id="KW-0472">Membrane</keyword>
<evidence type="ECO:0000256" key="4">
    <source>
        <dbReference type="ARBA" id="ARBA00022475"/>
    </source>
</evidence>
<dbReference type="EMBL" id="JBHSDV010000006">
    <property type="protein sequence ID" value="MFC4389087.1"/>
    <property type="molecule type" value="Genomic_DNA"/>
</dbReference>
<evidence type="ECO:0000256" key="2">
    <source>
        <dbReference type="ARBA" id="ARBA00004651"/>
    </source>
</evidence>
<sequence>MLRNKIWNMLHPKQLLFQLTFVNILIIAAFVGLSSWALYNTACMLANGLVSVEQQKQVHFEASLFQYLWIFSISAVIIGSISHFYLTKKVTNPLRKLIVSAKTIKQGEYPNPIQVNTDGEIGELTSHFNDLVLQLKENEQYRRKVVSDLSHEFRTPLSNLSGYLQALHQGVIEGDKKLYLSLYKESKQLIHLIEQMEQLKEWDSVSTKHLIEKSSVQMKDIVDQSMEMFRWSITKANIKFHLEVEPCVIKLNSSGISQVINNLLDNAIRYYEGMETIKIKGRDFQSEYKFSITAKGKRIPLAEQEKIFERFYRVDYSRSREFGGSGLGLAISKEIIEQHYGKIGVVSDEHVHTFWFCLPK</sequence>
<keyword evidence="11 14" id="KW-1133">Transmembrane helix</keyword>
<dbReference type="InterPro" id="IPR003594">
    <property type="entry name" value="HATPase_dom"/>
</dbReference>
<feature type="domain" description="Histidine kinase" evidence="15">
    <location>
        <begin position="148"/>
        <end position="360"/>
    </location>
</feature>
<organism evidence="17 18">
    <name type="scientific">Gracilibacillus marinus</name>
    <dbReference type="NCBI Taxonomy" id="630535"/>
    <lineage>
        <taxon>Bacteria</taxon>
        <taxon>Bacillati</taxon>
        <taxon>Bacillota</taxon>
        <taxon>Bacilli</taxon>
        <taxon>Bacillales</taxon>
        <taxon>Bacillaceae</taxon>
        <taxon>Gracilibacillus</taxon>
    </lineage>
</organism>
<dbReference type="InterPro" id="IPR004358">
    <property type="entry name" value="Sig_transdc_His_kin-like_C"/>
</dbReference>
<comment type="catalytic activity">
    <reaction evidence="1">
        <text>ATP + protein L-histidine = ADP + protein N-phospho-L-histidine.</text>
        <dbReference type="EC" id="2.7.13.3"/>
    </reaction>
</comment>
<evidence type="ECO:0000259" key="15">
    <source>
        <dbReference type="PROSITE" id="PS50109"/>
    </source>
</evidence>
<dbReference type="SMART" id="SM00304">
    <property type="entry name" value="HAMP"/>
    <property type="match status" value="1"/>
</dbReference>
<dbReference type="GO" id="GO:0016301">
    <property type="term" value="F:kinase activity"/>
    <property type="evidence" value="ECO:0007669"/>
    <property type="project" value="UniProtKB-KW"/>
</dbReference>
<dbReference type="PANTHER" id="PTHR45528:SF1">
    <property type="entry name" value="SENSOR HISTIDINE KINASE CPXA"/>
    <property type="match status" value="1"/>
</dbReference>
<dbReference type="PROSITE" id="PS50885">
    <property type="entry name" value="HAMP"/>
    <property type="match status" value="1"/>
</dbReference>
<dbReference type="CDD" id="cd00082">
    <property type="entry name" value="HisKA"/>
    <property type="match status" value="1"/>
</dbReference>
<evidence type="ECO:0000256" key="9">
    <source>
        <dbReference type="ARBA" id="ARBA00022777"/>
    </source>
</evidence>
<evidence type="ECO:0000256" key="7">
    <source>
        <dbReference type="ARBA" id="ARBA00022692"/>
    </source>
</evidence>
<dbReference type="InterPro" id="IPR003660">
    <property type="entry name" value="HAMP_dom"/>
</dbReference>
<evidence type="ECO:0000256" key="10">
    <source>
        <dbReference type="ARBA" id="ARBA00022840"/>
    </source>
</evidence>
<feature type="domain" description="HAMP" evidence="16">
    <location>
        <begin position="88"/>
        <end position="140"/>
    </location>
</feature>
<keyword evidence="9 17" id="KW-0418">Kinase</keyword>
<dbReference type="SUPFAM" id="SSF55874">
    <property type="entry name" value="ATPase domain of HSP90 chaperone/DNA topoisomerase II/histidine kinase"/>
    <property type="match status" value="1"/>
</dbReference>
<keyword evidence="18" id="KW-1185">Reference proteome</keyword>
<evidence type="ECO:0000256" key="8">
    <source>
        <dbReference type="ARBA" id="ARBA00022741"/>
    </source>
</evidence>
<dbReference type="Pfam" id="PF02518">
    <property type="entry name" value="HATPase_c"/>
    <property type="match status" value="1"/>
</dbReference>
<keyword evidence="6" id="KW-0808">Transferase</keyword>
<keyword evidence="8" id="KW-0547">Nucleotide-binding</keyword>
<dbReference type="SUPFAM" id="SSF158472">
    <property type="entry name" value="HAMP domain-like"/>
    <property type="match status" value="1"/>
</dbReference>
<gene>
    <name evidence="17" type="ORF">ACFOZ1_15000</name>
</gene>
<evidence type="ECO:0000313" key="18">
    <source>
        <dbReference type="Proteomes" id="UP001595880"/>
    </source>
</evidence>
<dbReference type="Pfam" id="PF00512">
    <property type="entry name" value="HisKA"/>
    <property type="match status" value="1"/>
</dbReference>
<evidence type="ECO:0000313" key="17">
    <source>
        <dbReference type="EMBL" id="MFC4389087.1"/>
    </source>
</evidence>
<keyword evidence="12" id="KW-0902">Two-component regulatory system</keyword>
<keyword evidence="10" id="KW-0067">ATP-binding</keyword>
<dbReference type="PRINTS" id="PR00344">
    <property type="entry name" value="BCTRLSENSOR"/>
</dbReference>